<reference evidence="1 2" key="2">
    <citation type="journal article" date="2022" name="Mol. Ecol. Resour.">
        <title>The genomes of chicory, endive, great burdock and yacon provide insights into Asteraceae paleo-polyploidization history and plant inulin production.</title>
        <authorList>
            <person name="Fan W."/>
            <person name="Wang S."/>
            <person name="Wang H."/>
            <person name="Wang A."/>
            <person name="Jiang F."/>
            <person name="Liu H."/>
            <person name="Zhao H."/>
            <person name="Xu D."/>
            <person name="Zhang Y."/>
        </authorList>
    </citation>
    <scope>NUCLEOTIDE SEQUENCE [LARGE SCALE GENOMIC DNA]</scope>
    <source>
        <strain evidence="2">cv. Yunnan</strain>
        <tissue evidence="1">Leaves</tissue>
    </source>
</reference>
<comment type="caution">
    <text evidence="1">The sequence shown here is derived from an EMBL/GenBank/DDBJ whole genome shotgun (WGS) entry which is preliminary data.</text>
</comment>
<gene>
    <name evidence="1" type="ORF">L1987_19012</name>
</gene>
<name>A0ACB9J2C2_9ASTR</name>
<evidence type="ECO:0000313" key="2">
    <source>
        <dbReference type="Proteomes" id="UP001056120"/>
    </source>
</evidence>
<proteinExistence type="predicted"/>
<organism evidence="1 2">
    <name type="scientific">Smallanthus sonchifolius</name>
    <dbReference type="NCBI Taxonomy" id="185202"/>
    <lineage>
        <taxon>Eukaryota</taxon>
        <taxon>Viridiplantae</taxon>
        <taxon>Streptophyta</taxon>
        <taxon>Embryophyta</taxon>
        <taxon>Tracheophyta</taxon>
        <taxon>Spermatophyta</taxon>
        <taxon>Magnoliopsida</taxon>
        <taxon>eudicotyledons</taxon>
        <taxon>Gunneridae</taxon>
        <taxon>Pentapetalae</taxon>
        <taxon>asterids</taxon>
        <taxon>campanulids</taxon>
        <taxon>Asterales</taxon>
        <taxon>Asteraceae</taxon>
        <taxon>Asteroideae</taxon>
        <taxon>Heliantheae alliance</taxon>
        <taxon>Millerieae</taxon>
        <taxon>Smallanthus</taxon>
    </lineage>
</organism>
<reference evidence="2" key="1">
    <citation type="journal article" date="2022" name="Mol. Ecol. Resour.">
        <title>The genomes of chicory, endive, great burdock and yacon provide insights into Asteraceae palaeo-polyploidization history and plant inulin production.</title>
        <authorList>
            <person name="Fan W."/>
            <person name="Wang S."/>
            <person name="Wang H."/>
            <person name="Wang A."/>
            <person name="Jiang F."/>
            <person name="Liu H."/>
            <person name="Zhao H."/>
            <person name="Xu D."/>
            <person name="Zhang Y."/>
        </authorList>
    </citation>
    <scope>NUCLEOTIDE SEQUENCE [LARGE SCALE GENOMIC DNA]</scope>
    <source>
        <strain evidence="2">cv. Yunnan</strain>
    </source>
</reference>
<evidence type="ECO:0000313" key="1">
    <source>
        <dbReference type="EMBL" id="KAI3814262.1"/>
    </source>
</evidence>
<sequence length="144" mass="16077">MIDRMMKMIMELQERVNIQTKVVTLSDCFGLEGFERENVGAGPSKRENEEDKEEIMKKKKDDNQDEADKDKDDEDQGNTGLVGSDSYDTDDGDDDEVIVDNPLTNQGSKPVCTDVGVHVLEDLDEGDKIDNPIDVSSPIHKSDD</sequence>
<protein>
    <submittedName>
        <fullName evidence="1">Uncharacterized protein</fullName>
    </submittedName>
</protein>
<dbReference type="EMBL" id="CM042023">
    <property type="protein sequence ID" value="KAI3814262.1"/>
    <property type="molecule type" value="Genomic_DNA"/>
</dbReference>
<accession>A0ACB9J2C2</accession>
<dbReference type="Proteomes" id="UP001056120">
    <property type="component" value="Linkage Group LG06"/>
</dbReference>
<keyword evidence="2" id="KW-1185">Reference proteome</keyword>